<keyword evidence="1" id="KW-1133">Transmembrane helix</keyword>
<proteinExistence type="predicted"/>
<reference evidence="3" key="1">
    <citation type="submission" date="2017-01" db="EMBL/GenBank/DDBJ databases">
        <authorList>
            <person name="Varghese N."/>
            <person name="Submissions S."/>
        </authorList>
    </citation>
    <scope>NUCLEOTIDE SEQUENCE [LARGE SCALE GENOMIC DNA]</scope>
    <source>
        <strain evidence="3">DSM 21768</strain>
    </source>
</reference>
<dbReference type="Proteomes" id="UP000187495">
    <property type="component" value="Unassembled WGS sequence"/>
</dbReference>
<keyword evidence="1" id="KW-0812">Transmembrane</keyword>
<protein>
    <submittedName>
        <fullName evidence="2">Uncharacterized protein</fullName>
    </submittedName>
</protein>
<organism evidence="2 3">
    <name type="scientific">Moraxella cuniculi DSM 21768</name>
    <dbReference type="NCBI Taxonomy" id="1122245"/>
    <lineage>
        <taxon>Bacteria</taxon>
        <taxon>Pseudomonadati</taxon>
        <taxon>Pseudomonadota</taxon>
        <taxon>Gammaproteobacteria</taxon>
        <taxon>Moraxellales</taxon>
        <taxon>Moraxellaceae</taxon>
        <taxon>Moraxella</taxon>
    </lineage>
</organism>
<evidence type="ECO:0000313" key="3">
    <source>
        <dbReference type="Proteomes" id="UP000187495"/>
    </source>
</evidence>
<evidence type="ECO:0000313" key="2">
    <source>
        <dbReference type="EMBL" id="SIS00118.1"/>
    </source>
</evidence>
<evidence type="ECO:0000256" key="1">
    <source>
        <dbReference type="SAM" id="Phobius"/>
    </source>
</evidence>
<dbReference type="EMBL" id="FTNU01000013">
    <property type="protein sequence ID" value="SIS00118.1"/>
    <property type="molecule type" value="Genomic_DNA"/>
</dbReference>
<dbReference type="AlphaFoldDB" id="A0A1N7FI67"/>
<keyword evidence="1" id="KW-0472">Membrane</keyword>
<sequence>MYKSIFKFFVLILIILIVGLYVWYSHNQEVEIYRAQYLEEIFPGSKSHKTFIIKSNYFNKPSCSYLENWAKTHIKIDSGNDDENYTFLKYSENITTKNKYLNKEYDAIIGGYRICEMSTTEYVCFICHDEI</sequence>
<dbReference type="RefSeq" id="WP_076555699.1">
    <property type="nucleotide sequence ID" value="NZ_FTNU01000013.1"/>
</dbReference>
<gene>
    <name evidence="2" type="ORF">SAMN02745664_11332</name>
</gene>
<keyword evidence="3" id="KW-1185">Reference proteome</keyword>
<feature type="transmembrane region" description="Helical" evidence="1">
    <location>
        <begin position="6"/>
        <end position="24"/>
    </location>
</feature>
<dbReference type="STRING" id="34061.B0189_10325"/>
<name>A0A1N7FI67_9GAMM</name>
<accession>A0A1N7FI67</accession>